<dbReference type="Proteomes" id="UP001059596">
    <property type="component" value="Unassembled WGS sequence"/>
</dbReference>
<name>A0A9P9YBL0_9MUSC</name>
<dbReference type="AlphaFoldDB" id="A0A9P9YBL0"/>
<sequence>DRFIFLTFTEISLEPLKPLKLLVRKPKLNLSTGVPSQQISNIRLYILVAFTHTQCASSVRVLPSTMKRIPKKSRLIKPHPALLRSG</sequence>
<accession>A0A9P9YBL0</accession>
<reference evidence="1" key="1">
    <citation type="journal article" date="2023" name="Genome Biol. Evol.">
        <title>Long-read-based Genome Assembly of Drosophila gunungcola Reveals Fewer Chemosensory Genes in Flower-breeding Species.</title>
        <authorList>
            <person name="Negi A."/>
            <person name="Liao B.Y."/>
            <person name="Yeh S.D."/>
        </authorList>
    </citation>
    <scope>NUCLEOTIDE SEQUENCE</scope>
    <source>
        <strain evidence="1">Sukarami</strain>
    </source>
</reference>
<evidence type="ECO:0000313" key="1">
    <source>
        <dbReference type="EMBL" id="KAI8033931.1"/>
    </source>
</evidence>
<comment type="caution">
    <text evidence="1">The sequence shown here is derived from an EMBL/GenBank/DDBJ whole genome shotgun (WGS) entry which is preliminary data.</text>
</comment>
<gene>
    <name evidence="1" type="ORF">M5D96_013305</name>
</gene>
<organism evidence="1 2">
    <name type="scientific">Drosophila gunungcola</name>
    <name type="common">fruit fly</name>
    <dbReference type="NCBI Taxonomy" id="103775"/>
    <lineage>
        <taxon>Eukaryota</taxon>
        <taxon>Metazoa</taxon>
        <taxon>Ecdysozoa</taxon>
        <taxon>Arthropoda</taxon>
        <taxon>Hexapoda</taxon>
        <taxon>Insecta</taxon>
        <taxon>Pterygota</taxon>
        <taxon>Neoptera</taxon>
        <taxon>Endopterygota</taxon>
        <taxon>Diptera</taxon>
        <taxon>Brachycera</taxon>
        <taxon>Muscomorpha</taxon>
        <taxon>Ephydroidea</taxon>
        <taxon>Drosophilidae</taxon>
        <taxon>Drosophila</taxon>
        <taxon>Sophophora</taxon>
    </lineage>
</organism>
<feature type="non-terminal residue" evidence="1">
    <location>
        <position position="86"/>
    </location>
</feature>
<dbReference type="EMBL" id="JAMKOV010000090">
    <property type="protein sequence ID" value="KAI8033931.1"/>
    <property type="molecule type" value="Genomic_DNA"/>
</dbReference>
<keyword evidence="2" id="KW-1185">Reference proteome</keyword>
<proteinExistence type="predicted"/>
<evidence type="ECO:0000313" key="2">
    <source>
        <dbReference type="Proteomes" id="UP001059596"/>
    </source>
</evidence>
<protein>
    <submittedName>
        <fullName evidence="1">Uncharacterized protein</fullName>
    </submittedName>
</protein>